<accession>A0ABY4EWV2</accession>
<feature type="transmembrane region" description="Helical" evidence="1">
    <location>
        <begin position="6"/>
        <end position="24"/>
    </location>
</feature>
<protein>
    <submittedName>
        <fullName evidence="2">Uncharacterized protein</fullName>
    </submittedName>
</protein>
<keyword evidence="1" id="KW-1133">Transmembrane helix</keyword>
<dbReference type="EMBL" id="CP095072">
    <property type="protein sequence ID" value="UOQ48750.1"/>
    <property type="molecule type" value="Genomic_DNA"/>
</dbReference>
<name>A0ABY4EWV2_9BACI</name>
<dbReference type="RefSeq" id="WP_244719758.1">
    <property type="nucleotide sequence ID" value="NZ_CP095072.1"/>
</dbReference>
<organism evidence="2 3">
    <name type="scientific">Gracilibacillus caseinilyticus</name>
    <dbReference type="NCBI Taxonomy" id="2932256"/>
    <lineage>
        <taxon>Bacteria</taxon>
        <taxon>Bacillati</taxon>
        <taxon>Bacillota</taxon>
        <taxon>Bacilli</taxon>
        <taxon>Bacillales</taxon>
        <taxon>Bacillaceae</taxon>
        <taxon>Gracilibacillus</taxon>
    </lineage>
</organism>
<feature type="transmembrane region" description="Helical" evidence="1">
    <location>
        <begin position="74"/>
        <end position="92"/>
    </location>
</feature>
<keyword evidence="1" id="KW-0472">Membrane</keyword>
<evidence type="ECO:0000313" key="3">
    <source>
        <dbReference type="Proteomes" id="UP000831782"/>
    </source>
</evidence>
<keyword evidence="1" id="KW-0812">Transmembrane</keyword>
<sequence length="96" mass="11200">MLLIGIILVPLFIICLFISLKFIWGEEGKDERGKQITNISYMYSASIFPIGWLLIEAYHGYMNELAFETYRDTIWILVLLTFIVQGLVILNLKKRI</sequence>
<gene>
    <name evidence="2" type="ORF">MUN88_00890</name>
</gene>
<proteinExistence type="predicted"/>
<feature type="transmembrane region" description="Helical" evidence="1">
    <location>
        <begin position="36"/>
        <end position="54"/>
    </location>
</feature>
<reference evidence="2 3" key="1">
    <citation type="submission" date="2022-04" db="EMBL/GenBank/DDBJ databases">
        <title>Gracilibacillus sp. isolated from saltern.</title>
        <authorList>
            <person name="Won M."/>
            <person name="Lee C.-M."/>
            <person name="Woen H.-Y."/>
            <person name="Kwon S.-W."/>
        </authorList>
    </citation>
    <scope>NUCLEOTIDE SEQUENCE [LARGE SCALE GENOMIC DNA]</scope>
    <source>
        <strain evidence="2 3">SSWR10-1</strain>
    </source>
</reference>
<keyword evidence="3" id="KW-1185">Reference proteome</keyword>
<evidence type="ECO:0000256" key="1">
    <source>
        <dbReference type="SAM" id="Phobius"/>
    </source>
</evidence>
<evidence type="ECO:0000313" key="2">
    <source>
        <dbReference type="EMBL" id="UOQ48750.1"/>
    </source>
</evidence>
<dbReference type="Proteomes" id="UP000831782">
    <property type="component" value="Chromosome"/>
</dbReference>